<dbReference type="Gene3D" id="1.10.287.130">
    <property type="match status" value="1"/>
</dbReference>
<dbReference type="SUPFAM" id="SSF55785">
    <property type="entry name" value="PYP-like sensor domain (PAS domain)"/>
    <property type="match status" value="1"/>
</dbReference>
<keyword evidence="5" id="KW-1003">Cell membrane</keyword>
<dbReference type="SMART" id="SM00387">
    <property type="entry name" value="HATPase_c"/>
    <property type="match status" value="1"/>
</dbReference>
<evidence type="ECO:0000256" key="4">
    <source>
        <dbReference type="ARBA" id="ARBA00012438"/>
    </source>
</evidence>
<dbReference type="PANTHER" id="PTHR45453">
    <property type="entry name" value="PHOSPHATE REGULON SENSOR PROTEIN PHOR"/>
    <property type="match status" value="1"/>
</dbReference>
<dbReference type="InterPro" id="IPR004358">
    <property type="entry name" value="Sig_transdc_His_kin-like_C"/>
</dbReference>
<dbReference type="InterPro" id="IPR050351">
    <property type="entry name" value="BphY/WalK/GraS-like"/>
</dbReference>
<keyword evidence="7" id="KW-0808">Transferase</keyword>
<keyword evidence="8" id="KW-0547">Nucleotide-binding</keyword>
<keyword evidence="17" id="KW-1185">Reference proteome</keyword>
<evidence type="ECO:0000256" key="5">
    <source>
        <dbReference type="ARBA" id="ARBA00022475"/>
    </source>
</evidence>
<comment type="catalytic activity">
    <reaction evidence="1">
        <text>ATP + protein L-histidine = ADP + protein N-phospho-L-histidine.</text>
        <dbReference type="EC" id="2.7.13.3"/>
    </reaction>
</comment>
<dbReference type="CDD" id="cd00130">
    <property type="entry name" value="PAS"/>
    <property type="match status" value="1"/>
</dbReference>
<evidence type="ECO:0000256" key="7">
    <source>
        <dbReference type="ARBA" id="ARBA00022679"/>
    </source>
</evidence>
<keyword evidence="13" id="KW-0812">Transmembrane</keyword>
<dbReference type="InterPro" id="IPR003594">
    <property type="entry name" value="HATPase_dom"/>
</dbReference>
<evidence type="ECO:0000256" key="9">
    <source>
        <dbReference type="ARBA" id="ARBA00022777"/>
    </source>
</evidence>
<evidence type="ECO:0000313" key="16">
    <source>
        <dbReference type="EMBL" id="GBD68650.1"/>
    </source>
</evidence>
<dbReference type="InterPro" id="IPR036890">
    <property type="entry name" value="HATPase_C_sf"/>
</dbReference>
<dbReference type="CDD" id="cd00082">
    <property type="entry name" value="HisKA"/>
    <property type="match status" value="1"/>
</dbReference>
<dbReference type="PROSITE" id="PS50109">
    <property type="entry name" value="HIS_KIN"/>
    <property type="match status" value="1"/>
</dbReference>
<reference evidence="16 17" key="1">
    <citation type="submission" date="2016-05" db="EMBL/GenBank/DDBJ databases">
        <title>Whole genome sequencing of Tetragenococcus halophilus subsp. halophilus NISL 7118.</title>
        <authorList>
            <person name="Shiwa Y."/>
            <person name="Nishimura I."/>
            <person name="Yoshikawa H."/>
            <person name="Koyama Y."/>
            <person name="Oguma T."/>
        </authorList>
    </citation>
    <scope>NUCLEOTIDE SEQUENCE [LARGE SCALE GENOMIC DNA]</scope>
    <source>
        <strain evidence="16 17">NISL 7118</strain>
    </source>
</reference>
<gene>
    <name evidence="16" type="ORF">TEHN7118_1456</name>
</gene>
<dbReference type="CDD" id="cd00075">
    <property type="entry name" value="HATPase"/>
    <property type="match status" value="1"/>
</dbReference>
<organism evidence="16 17">
    <name type="scientific">Tetragenococcus halophilus subsp. halophilus</name>
    <dbReference type="NCBI Taxonomy" id="1513897"/>
    <lineage>
        <taxon>Bacteria</taxon>
        <taxon>Bacillati</taxon>
        <taxon>Bacillota</taxon>
        <taxon>Bacilli</taxon>
        <taxon>Lactobacillales</taxon>
        <taxon>Enterococcaceae</taxon>
        <taxon>Tetragenococcus</taxon>
    </lineage>
</organism>
<evidence type="ECO:0000256" key="2">
    <source>
        <dbReference type="ARBA" id="ARBA00004236"/>
    </source>
</evidence>
<dbReference type="GO" id="GO:0045121">
    <property type="term" value="C:membrane raft"/>
    <property type="evidence" value="ECO:0007669"/>
    <property type="project" value="UniProtKB-SubCell"/>
</dbReference>
<dbReference type="Gene3D" id="3.30.450.20">
    <property type="entry name" value="PAS domain"/>
    <property type="match status" value="1"/>
</dbReference>
<evidence type="ECO:0000256" key="1">
    <source>
        <dbReference type="ARBA" id="ARBA00000085"/>
    </source>
</evidence>
<dbReference type="EMBL" id="BDEC01000059">
    <property type="protein sequence ID" value="GBD68650.1"/>
    <property type="molecule type" value="Genomic_DNA"/>
</dbReference>
<feature type="transmembrane region" description="Helical" evidence="13">
    <location>
        <begin position="162"/>
        <end position="182"/>
    </location>
</feature>
<evidence type="ECO:0000256" key="13">
    <source>
        <dbReference type="SAM" id="Phobius"/>
    </source>
</evidence>
<evidence type="ECO:0000259" key="14">
    <source>
        <dbReference type="PROSITE" id="PS50109"/>
    </source>
</evidence>
<keyword evidence="13" id="KW-1133">Transmembrane helix</keyword>
<dbReference type="InterPro" id="IPR000014">
    <property type="entry name" value="PAS"/>
</dbReference>
<evidence type="ECO:0000256" key="11">
    <source>
        <dbReference type="ARBA" id="ARBA00023012"/>
    </source>
</evidence>
<evidence type="ECO:0000256" key="12">
    <source>
        <dbReference type="ARBA" id="ARBA00023136"/>
    </source>
</evidence>
<dbReference type="InterPro" id="IPR005467">
    <property type="entry name" value="His_kinase_dom"/>
</dbReference>
<dbReference type="PANTHER" id="PTHR45453:SF1">
    <property type="entry name" value="PHOSPHATE REGULON SENSOR PROTEIN PHOR"/>
    <property type="match status" value="1"/>
</dbReference>
<dbReference type="FunFam" id="1.10.287.130:FF:000001">
    <property type="entry name" value="Two-component sensor histidine kinase"/>
    <property type="match status" value="1"/>
</dbReference>
<keyword evidence="12 13" id="KW-0472">Membrane</keyword>
<evidence type="ECO:0000313" key="17">
    <source>
        <dbReference type="Proteomes" id="UP000236214"/>
    </source>
</evidence>
<protein>
    <recommendedName>
        <fullName evidence="4">histidine kinase</fullName>
        <ecNumber evidence="4">2.7.13.3</ecNumber>
    </recommendedName>
</protein>
<dbReference type="Pfam" id="PF00512">
    <property type="entry name" value="HisKA"/>
    <property type="match status" value="1"/>
</dbReference>
<dbReference type="SMART" id="SM00388">
    <property type="entry name" value="HisKA"/>
    <property type="match status" value="1"/>
</dbReference>
<dbReference type="GO" id="GO:0000155">
    <property type="term" value="F:phosphorelay sensor kinase activity"/>
    <property type="evidence" value="ECO:0007669"/>
    <property type="project" value="InterPro"/>
</dbReference>
<dbReference type="InterPro" id="IPR003661">
    <property type="entry name" value="HisK_dim/P_dom"/>
</dbReference>
<dbReference type="AlphaFoldDB" id="A0A2H6CUJ1"/>
<keyword evidence="6" id="KW-0597">Phosphoprotein</keyword>
<dbReference type="SUPFAM" id="SSF47384">
    <property type="entry name" value="Homodimeric domain of signal transducing histidine kinase"/>
    <property type="match status" value="1"/>
</dbReference>
<keyword evidence="10" id="KW-0067">ATP-binding</keyword>
<dbReference type="EC" id="2.7.13.3" evidence="4"/>
<proteinExistence type="predicted"/>
<dbReference type="Pfam" id="PF00989">
    <property type="entry name" value="PAS"/>
    <property type="match status" value="1"/>
</dbReference>
<dbReference type="GO" id="GO:0005524">
    <property type="term" value="F:ATP binding"/>
    <property type="evidence" value="ECO:0007669"/>
    <property type="project" value="UniProtKB-KW"/>
</dbReference>
<evidence type="ECO:0000259" key="15">
    <source>
        <dbReference type="PROSITE" id="PS50112"/>
    </source>
</evidence>
<dbReference type="Pfam" id="PF02518">
    <property type="entry name" value="HATPase_c"/>
    <property type="match status" value="1"/>
</dbReference>
<name>A0A2H6CUJ1_TETHA</name>
<comment type="subcellular location">
    <subcellularLocation>
        <location evidence="2">Cell membrane</location>
    </subcellularLocation>
    <subcellularLocation>
        <location evidence="3">Membrane raft</location>
        <topology evidence="3">Multi-pass membrane protein</topology>
    </subcellularLocation>
</comment>
<dbReference type="Gene3D" id="3.30.565.10">
    <property type="entry name" value="Histidine kinase-like ATPase, C-terminal domain"/>
    <property type="match status" value="1"/>
</dbReference>
<dbReference type="SMART" id="SM00091">
    <property type="entry name" value="PAS"/>
    <property type="match status" value="1"/>
</dbReference>
<dbReference type="GO" id="GO:0005886">
    <property type="term" value="C:plasma membrane"/>
    <property type="evidence" value="ECO:0007669"/>
    <property type="project" value="UniProtKB-SubCell"/>
</dbReference>
<evidence type="ECO:0000256" key="6">
    <source>
        <dbReference type="ARBA" id="ARBA00022553"/>
    </source>
</evidence>
<feature type="domain" description="PAS" evidence="15">
    <location>
        <begin position="240"/>
        <end position="282"/>
    </location>
</feature>
<dbReference type="InterPro" id="IPR035965">
    <property type="entry name" value="PAS-like_dom_sf"/>
</dbReference>
<evidence type="ECO:0000256" key="10">
    <source>
        <dbReference type="ARBA" id="ARBA00022840"/>
    </source>
</evidence>
<dbReference type="RefSeq" id="WP_103103562.1">
    <property type="nucleotide sequence ID" value="NZ_BDEC01000059.1"/>
</dbReference>
<comment type="caution">
    <text evidence="16">The sequence shown here is derived from an EMBL/GenBank/DDBJ whole genome shotgun (WGS) entry which is preliminary data.</text>
</comment>
<dbReference type="SUPFAM" id="SSF55874">
    <property type="entry name" value="ATPase domain of HSP90 chaperone/DNA topoisomerase II/histidine kinase"/>
    <property type="match status" value="1"/>
</dbReference>
<dbReference type="InterPro" id="IPR013767">
    <property type="entry name" value="PAS_fold"/>
</dbReference>
<dbReference type="PRINTS" id="PR00344">
    <property type="entry name" value="BCTRLSENSOR"/>
</dbReference>
<feature type="domain" description="Histidine kinase" evidence="14">
    <location>
        <begin position="357"/>
        <end position="571"/>
    </location>
</feature>
<keyword evidence="9 16" id="KW-0418">Kinase</keyword>
<evidence type="ECO:0000256" key="8">
    <source>
        <dbReference type="ARBA" id="ARBA00022741"/>
    </source>
</evidence>
<dbReference type="GO" id="GO:0006355">
    <property type="term" value="P:regulation of DNA-templated transcription"/>
    <property type="evidence" value="ECO:0007669"/>
    <property type="project" value="InterPro"/>
</dbReference>
<evidence type="ECO:0000256" key="3">
    <source>
        <dbReference type="ARBA" id="ARBA00004314"/>
    </source>
</evidence>
<sequence length="571" mass="65545">MTKNKGKYITWLIALLFLFFASWQLISNFYDQQVLSQHEDFLQQKTSSFIRLTKNENENFTQTALDYVKDSDERITQLTKTGEIIFDTFDTELSGSRSRRPEVKAVLEGNASGQSVRRSPTLEQEVLYVAIPVKENGEITQIIRMAEPTKNFLPEAKQMKQAIFLVNFVFWLILTLIILSILRRQNRPVETILPVIKQMIKEPEQQKKILQNSPGWQELYQNINTLSKQMSDTYYAFTTSERQFYTLLNDLIVGVFIIDETGNVIFINQTLEQQLNINAQNINQPFTTVITDPQFIQMIYQTHDAKLINKKIRTTDTKYLLDVTIRLFQDTGYIFGISYDMTRISQLEKLQNDLIGNVSHELKTPVTSLIGFTETLLDGAKDDPETLKSFLEIMQKDAYRLQDLVQEIIESSKSSDSNDIITPINLANLLEKIVGDYHIIIQEKNLQLSINGPKDLTFNSKVELFTAICKNLIENAVHYTSSQGKINIRFYKEDNELILSVEDTGIGISQQEQERIFERFYRIDKARARNSGGNGLGLAIVKDYSEILGGQVKIDSYPGLGSTFTVYLPFL</sequence>
<dbReference type="InterPro" id="IPR036097">
    <property type="entry name" value="HisK_dim/P_sf"/>
</dbReference>
<dbReference type="FunFam" id="3.30.565.10:FF:000023">
    <property type="entry name" value="PAS domain-containing sensor histidine kinase"/>
    <property type="match status" value="1"/>
</dbReference>
<keyword evidence="11" id="KW-0902">Two-component regulatory system</keyword>
<dbReference type="GO" id="GO:0004721">
    <property type="term" value="F:phosphoprotein phosphatase activity"/>
    <property type="evidence" value="ECO:0007669"/>
    <property type="project" value="TreeGrafter"/>
</dbReference>
<dbReference type="PROSITE" id="PS50112">
    <property type="entry name" value="PAS"/>
    <property type="match status" value="1"/>
</dbReference>
<accession>A0A2H6CUJ1</accession>
<dbReference type="GO" id="GO:0016036">
    <property type="term" value="P:cellular response to phosphate starvation"/>
    <property type="evidence" value="ECO:0007669"/>
    <property type="project" value="TreeGrafter"/>
</dbReference>
<dbReference type="Proteomes" id="UP000236214">
    <property type="component" value="Unassembled WGS sequence"/>
</dbReference>